<feature type="non-terminal residue" evidence="2">
    <location>
        <position position="119"/>
    </location>
</feature>
<evidence type="ECO:0000313" key="3">
    <source>
        <dbReference type="Proteomes" id="UP000230131"/>
    </source>
</evidence>
<sequence length="119" mass="13479">MSKNGIILLLIFLFAFDGFLWWQIVFGAPFKDRSDIYFLNVGQGDSELLVLPGNIKVLIDGGPNKNVIYELEKVLKPTDRYIDLVILTHSEADHLTGLIDVFKRHRVGVFIFNGRLATS</sequence>
<gene>
    <name evidence="2" type="ORF">COS59_01615</name>
</gene>
<dbReference type="Pfam" id="PF00753">
    <property type="entry name" value="Lactamase_B"/>
    <property type="match status" value="1"/>
</dbReference>
<feature type="domain" description="Metallo-beta-lactamase" evidence="1">
    <location>
        <begin position="45"/>
        <end position="111"/>
    </location>
</feature>
<name>A0A2M7B7M5_9BACT</name>
<dbReference type="SUPFAM" id="SSF56281">
    <property type="entry name" value="Metallo-hydrolase/oxidoreductase"/>
    <property type="match status" value="1"/>
</dbReference>
<dbReference type="PANTHER" id="PTHR30619:SF1">
    <property type="entry name" value="RECOMBINATION PROTEIN 2"/>
    <property type="match status" value="1"/>
</dbReference>
<reference evidence="3" key="1">
    <citation type="submission" date="2017-09" db="EMBL/GenBank/DDBJ databases">
        <title>Depth-based differentiation of microbial function through sediment-hosted aquifers and enrichment of novel symbionts in the deep terrestrial subsurface.</title>
        <authorList>
            <person name="Probst A.J."/>
            <person name="Ladd B."/>
            <person name="Jarett J.K."/>
            <person name="Geller-Mcgrath D.E."/>
            <person name="Sieber C.M.K."/>
            <person name="Emerson J.B."/>
            <person name="Anantharaman K."/>
            <person name="Thomas B.C."/>
            <person name="Malmstrom R."/>
            <person name="Stieglmeier M."/>
            <person name="Klingl A."/>
            <person name="Woyke T."/>
            <person name="Ryan C.M."/>
            <person name="Banfield J.F."/>
        </authorList>
    </citation>
    <scope>NUCLEOTIDE SEQUENCE [LARGE SCALE GENOMIC DNA]</scope>
</reference>
<evidence type="ECO:0000259" key="1">
    <source>
        <dbReference type="Pfam" id="PF00753"/>
    </source>
</evidence>
<comment type="caution">
    <text evidence="2">The sequence shown here is derived from an EMBL/GenBank/DDBJ whole genome shotgun (WGS) entry which is preliminary data.</text>
</comment>
<dbReference type="EMBL" id="PEVH01000050">
    <property type="protein sequence ID" value="PIU99090.1"/>
    <property type="molecule type" value="Genomic_DNA"/>
</dbReference>
<accession>A0A2M7B7M5</accession>
<evidence type="ECO:0000313" key="2">
    <source>
        <dbReference type="EMBL" id="PIU99090.1"/>
    </source>
</evidence>
<dbReference type="AlphaFoldDB" id="A0A2M7B7M5"/>
<dbReference type="Proteomes" id="UP000230131">
    <property type="component" value="Unassembled WGS sequence"/>
</dbReference>
<dbReference type="Gene3D" id="3.60.15.10">
    <property type="entry name" value="Ribonuclease Z/Hydroxyacylglutathione hydrolase-like"/>
    <property type="match status" value="1"/>
</dbReference>
<dbReference type="PANTHER" id="PTHR30619">
    <property type="entry name" value="DNA INTERNALIZATION/COMPETENCE PROTEIN COMEC/REC2"/>
    <property type="match status" value="1"/>
</dbReference>
<dbReference type="InterPro" id="IPR001279">
    <property type="entry name" value="Metallo-B-lactamas"/>
</dbReference>
<dbReference type="InterPro" id="IPR052159">
    <property type="entry name" value="Competence_DNA_uptake"/>
</dbReference>
<dbReference type="InterPro" id="IPR036866">
    <property type="entry name" value="RibonucZ/Hydroxyglut_hydro"/>
</dbReference>
<protein>
    <recommendedName>
        <fullName evidence="1">Metallo-beta-lactamase domain-containing protein</fullName>
    </recommendedName>
</protein>
<organism evidence="2 3">
    <name type="scientific">Candidatus Wolfebacteria bacterium CG03_land_8_20_14_0_80_36_15</name>
    <dbReference type="NCBI Taxonomy" id="1975067"/>
    <lineage>
        <taxon>Bacteria</taxon>
        <taxon>Candidatus Wolfeibacteriota</taxon>
    </lineage>
</organism>
<proteinExistence type="predicted"/>